<feature type="transmembrane region" description="Helical" evidence="8">
    <location>
        <begin position="161"/>
        <end position="181"/>
    </location>
</feature>
<dbReference type="AlphaFoldDB" id="A0A2M9HP88"/>
<feature type="transmembrane region" description="Helical" evidence="8">
    <location>
        <begin position="187"/>
        <end position="205"/>
    </location>
</feature>
<dbReference type="OrthoDB" id="7843147at2"/>
<feature type="transmembrane region" description="Helical" evidence="8">
    <location>
        <begin position="6"/>
        <end position="31"/>
    </location>
</feature>
<keyword evidence="10" id="KW-1185">Reference proteome</keyword>
<keyword evidence="5 8" id="KW-0812">Transmembrane</keyword>
<protein>
    <recommendedName>
        <fullName evidence="8">Probable membrane transporter protein</fullName>
    </recommendedName>
</protein>
<evidence type="ECO:0000256" key="4">
    <source>
        <dbReference type="ARBA" id="ARBA00022475"/>
    </source>
</evidence>
<organism evidence="9 10">
    <name type="scientific">Bifidobacterium scaligerum</name>
    <dbReference type="NCBI Taxonomy" id="2052656"/>
    <lineage>
        <taxon>Bacteria</taxon>
        <taxon>Bacillati</taxon>
        <taxon>Actinomycetota</taxon>
        <taxon>Actinomycetes</taxon>
        <taxon>Bifidobacteriales</taxon>
        <taxon>Bifidobacteriaceae</taxon>
        <taxon>Bifidobacterium</taxon>
    </lineage>
</organism>
<name>A0A2M9HP88_9BIFI</name>
<proteinExistence type="inferred from homology"/>
<evidence type="ECO:0000256" key="8">
    <source>
        <dbReference type="RuleBase" id="RU363041"/>
    </source>
</evidence>
<dbReference type="Pfam" id="PF01925">
    <property type="entry name" value="TauE"/>
    <property type="match status" value="1"/>
</dbReference>
<dbReference type="InterPro" id="IPR052017">
    <property type="entry name" value="TSUP"/>
</dbReference>
<feature type="transmembrane region" description="Helical" evidence="8">
    <location>
        <begin position="122"/>
        <end position="149"/>
    </location>
</feature>
<accession>A0A2M9HP88</accession>
<comment type="caution">
    <text evidence="9">The sequence shown here is derived from an EMBL/GenBank/DDBJ whole genome shotgun (WGS) entry which is preliminary data.</text>
</comment>
<dbReference type="InterPro" id="IPR002781">
    <property type="entry name" value="TM_pro_TauE-like"/>
</dbReference>
<dbReference type="Proteomes" id="UP000228755">
    <property type="component" value="Unassembled WGS sequence"/>
</dbReference>
<dbReference type="GO" id="GO:0005886">
    <property type="term" value="C:plasma membrane"/>
    <property type="evidence" value="ECO:0007669"/>
    <property type="project" value="UniProtKB-SubCell"/>
</dbReference>
<keyword evidence="6 8" id="KW-1133">Transmembrane helix</keyword>
<feature type="transmembrane region" description="Helical" evidence="8">
    <location>
        <begin position="217"/>
        <end position="234"/>
    </location>
</feature>
<gene>
    <name evidence="9" type="ORF">CUU80_09010</name>
</gene>
<feature type="transmembrane region" description="Helical" evidence="8">
    <location>
        <begin position="43"/>
        <end position="62"/>
    </location>
</feature>
<evidence type="ECO:0000313" key="10">
    <source>
        <dbReference type="Proteomes" id="UP000228755"/>
    </source>
</evidence>
<keyword evidence="4 8" id="KW-1003">Cell membrane</keyword>
<keyword evidence="7 8" id="KW-0472">Membrane</keyword>
<dbReference type="PANTHER" id="PTHR30269">
    <property type="entry name" value="TRANSMEMBRANE PROTEIN YFCA"/>
    <property type="match status" value="1"/>
</dbReference>
<dbReference type="EMBL" id="PGLQ01000007">
    <property type="protein sequence ID" value="PJM78581.1"/>
    <property type="molecule type" value="Genomic_DNA"/>
</dbReference>
<evidence type="ECO:0000256" key="2">
    <source>
        <dbReference type="ARBA" id="ARBA00009142"/>
    </source>
</evidence>
<evidence type="ECO:0000256" key="6">
    <source>
        <dbReference type="ARBA" id="ARBA00022989"/>
    </source>
</evidence>
<sequence length="235" mass="25071">MRDALFLIVLFAANVIQAITGFAGTVLAMPFSMLLLGTDSAKVVLNITTLLACLWLGVQHHAYIRWKILAEMVGLMAVGMAAGVALYAVLPLAPLQKAYGVFIIVIALKNLIWPSHGEPPHWVLIIIVLLAGVIHGMFISGGALLVIYAAVRLTDKNEFRATMACVWVALNTVLTVQQGVAGVITPHALVLTAASIPPLIVAIVIGNKLQRHVSQQAFLKLTYVLLVISGASIVL</sequence>
<dbReference type="PANTHER" id="PTHR30269:SF37">
    <property type="entry name" value="MEMBRANE TRANSPORTER PROTEIN"/>
    <property type="match status" value="1"/>
</dbReference>
<evidence type="ECO:0000256" key="1">
    <source>
        <dbReference type="ARBA" id="ARBA00004651"/>
    </source>
</evidence>
<evidence type="ECO:0000313" key="9">
    <source>
        <dbReference type="EMBL" id="PJM78581.1"/>
    </source>
</evidence>
<feature type="transmembrane region" description="Helical" evidence="8">
    <location>
        <begin position="68"/>
        <end position="90"/>
    </location>
</feature>
<evidence type="ECO:0000256" key="3">
    <source>
        <dbReference type="ARBA" id="ARBA00022448"/>
    </source>
</evidence>
<reference evidence="9 10" key="1">
    <citation type="submission" date="2017-11" db="EMBL/GenBank/DDBJ databases">
        <title>Draft genome sequences of strains TRE 1, TRE D, TRE H and TRI 7, isolated from tamarins, belonging to four potential novel Bifidobacterium species.</title>
        <authorList>
            <person name="Mattarelli P."/>
            <person name="Modesto M."/>
            <person name="Bonetti A."/>
            <person name="Puglisi E."/>
            <person name="Morelli L."/>
        </authorList>
    </citation>
    <scope>NUCLEOTIDE SEQUENCE [LARGE SCALE GENOMIC DNA]</scope>
    <source>
        <strain evidence="10">TRED</strain>
    </source>
</reference>
<keyword evidence="3" id="KW-0813">Transport</keyword>
<evidence type="ECO:0000256" key="5">
    <source>
        <dbReference type="ARBA" id="ARBA00022692"/>
    </source>
</evidence>
<evidence type="ECO:0000256" key="7">
    <source>
        <dbReference type="ARBA" id="ARBA00023136"/>
    </source>
</evidence>
<comment type="similarity">
    <text evidence="2 8">Belongs to the 4-toluene sulfonate uptake permease (TSUP) (TC 2.A.102) family.</text>
</comment>
<comment type="subcellular location">
    <subcellularLocation>
        <location evidence="1 8">Cell membrane</location>
        <topology evidence="1 8">Multi-pass membrane protein</topology>
    </subcellularLocation>
</comment>